<organism evidence="3 4">
    <name type="scientific">Pleuronectes platessa</name>
    <name type="common">European plaice</name>
    <dbReference type="NCBI Taxonomy" id="8262"/>
    <lineage>
        <taxon>Eukaryota</taxon>
        <taxon>Metazoa</taxon>
        <taxon>Chordata</taxon>
        <taxon>Craniata</taxon>
        <taxon>Vertebrata</taxon>
        <taxon>Euteleostomi</taxon>
        <taxon>Actinopterygii</taxon>
        <taxon>Neopterygii</taxon>
        <taxon>Teleostei</taxon>
        <taxon>Neoteleostei</taxon>
        <taxon>Acanthomorphata</taxon>
        <taxon>Carangaria</taxon>
        <taxon>Pleuronectiformes</taxon>
        <taxon>Pleuronectoidei</taxon>
        <taxon>Pleuronectidae</taxon>
        <taxon>Pleuronectes</taxon>
    </lineage>
</organism>
<keyword evidence="4" id="KW-1185">Reference proteome</keyword>
<feature type="compositionally biased region" description="Basic and acidic residues" evidence="1">
    <location>
        <begin position="36"/>
        <end position="52"/>
    </location>
</feature>
<dbReference type="EMBL" id="CADEAL010004177">
    <property type="protein sequence ID" value="CAB1453565.1"/>
    <property type="molecule type" value="Genomic_DNA"/>
</dbReference>
<evidence type="ECO:0000256" key="2">
    <source>
        <dbReference type="SAM" id="SignalP"/>
    </source>
</evidence>
<feature type="signal peptide" evidence="2">
    <location>
        <begin position="1"/>
        <end position="24"/>
    </location>
</feature>
<name>A0A9N7VSL2_PLEPL</name>
<evidence type="ECO:0000313" key="4">
    <source>
        <dbReference type="Proteomes" id="UP001153269"/>
    </source>
</evidence>
<proteinExistence type="predicted"/>
<comment type="caution">
    <text evidence="3">The sequence shown here is derived from an EMBL/GenBank/DDBJ whole genome shotgun (WGS) entry which is preliminary data.</text>
</comment>
<protein>
    <submittedName>
        <fullName evidence="3">Uncharacterized protein</fullName>
    </submittedName>
</protein>
<sequence>MAGRSWRKLPRALLKLLNTHLLSQTRDDAEEEEEKGEAGHEIGRKGEKKDSQHNTCQAILSDACRPYLQRLPLLLIVCPRRFLLQGPVPEIKEQHGHWSPLLTGGVGRVGGKKGAQDCLSREKSPHRQLTNTTHFHSRAT</sequence>
<dbReference type="AlphaFoldDB" id="A0A9N7VSL2"/>
<feature type="region of interest" description="Disordered" evidence="1">
    <location>
        <begin position="118"/>
        <end position="140"/>
    </location>
</feature>
<evidence type="ECO:0000256" key="1">
    <source>
        <dbReference type="SAM" id="MobiDB-lite"/>
    </source>
</evidence>
<dbReference type="Proteomes" id="UP001153269">
    <property type="component" value="Unassembled WGS sequence"/>
</dbReference>
<evidence type="ECO:0000313" key="3">
    <source>
        <dbReference type="EMBL" id="CAB1453565.1"/>
    </source>
</evidence>
<feature type="region of interest" description="Disordered" evidence="1">
    <location>
        <begin position="25"/>
        <end position="54"/>
    </location>
</feature>
<feature type="chain" id="PRO_5040411578" evidence="2">
    <location>
        <begin position="25"/>
        <end position="140"/>
    </location>
</feature>
<reference evidence="3" key="1">
    <citation type="submission" date="2020-03" db="EMBL/GenBank/DDBJ databases">
        <authorList>
            <person name="Weist P."/>
        </authorList>
    </citation>
    <scope>NUCLEOTIDE SEQUENCE</scope>
</reference>
<gene>
    <name evidence="3" type="ORF">PLEPLA_LOCUS41321</name>
</gene>
<keyword evidence="2" id="KW-0732">Signal</keyword>
<accession>A0A9N7VSL2</accession>